<evidence type="ECO:0000256" key="1">
    <source>
        <dbReference type="SAM" id="Phobius"/>
    </source>
</evidence>
<name>A0ABU9VP48_9BACI</name>
<dbReference type="Pfam" id="PF12730">
    <property type="entry name" value="ABC2_membrane_4"/>
    <property type="match status" value="1"/>
</dbReference>
<organism evidence="2 3">
    <name type="scientific">Alkalicoccobacillus gibsonii</name>
    <dbReference type="NCBI Taxonomy" id="79881"/>
    <lineage>
        <taxon>Bacteria</taxon>
        <taxon>Bacillati</taxon>
        <taxon>Bacillota</taxon>
        <taxon>Bacilli</taxon>
        <taxon>Bacillales</taxon>
        <taxon>Bacillaceae</taxon>
        <taxon>Alkalicoccobacillus</taxon>
    </lineage>
</organism>
<evidence type="ECO:0000313" key="2">
    <source>
        <dbReference type="EMBL" id="MEN0644973.1"/>
    </source>
</evidence>
<dbReference type="PANTHER" id="PTHR37305:SF1">
    <property type="entry name" value="MEMBRANE PROTEIN"/>
    <property type="match status" value="1"/>
</dbReference>
<feature type="transmembrane region" description="Helical" evidence="1">
    <location>
        <begin position="177"/>
        <end position="197"/>
    </location>
</feature>
<keyword evidence="1" id="KW-0812">Transmembrane</keyword>
<sequence>MFLSLMQNEWTKAYYRNKFLIFGIVMLFLVAAGAGISYFFSNYDFGEPVTPTTSLEFAVNSLNNLSMIVLIFTTIVLISSVTSEYKSGTMKQLLIRPISRTSILLSKWVTTFLISIIFLLVLAAISFIVGSILFENEASFVDSISTLGLWILYNLPAFFFFLTFGLCIAVATRNSALSISSVIVLYFIGTTITLFLLRFDWVKYLITANLTLQEYSSNEYLNFGGEPIMGSMSLGFSLGVIAVYSIILLVIAHLVFKKKDVLS</sequence>
<protein>
    <submittedName>
        <fullName evidence="2">ABC transporter permease</fullName>
    </submittedName>
</protein>
<proteinExistence type="predicted"/>
<dbReference type="EMBL" id="JBCITK010000001">
    <property type="protein sequence ID" value="MEN0644973.1"/>
    <property type="molecule type" value="Genomic_DNA"/>
</dbReference>
<dbReference type="RefSeq" id="WP_343131596.1">
    <property type="nucleotide sequence ID" value="NZ_JBCITK010000001.1"/>
</dbReference>
<comment type="caution">
    <text evidence="2">The sequence shown here is derived from an EMBL/GenBank/DDBJ whole genome shotgun (WGS) entry which is preliminary data.</text>
</comment>
<reference evidence="2 3" key="1">
    <citation type="submission" date="2024-03" db="EMBL/GenBank/DDBJ databases">
        <title>Bacilli Hybrid Assemblies.</title>
        <authorList>
            <person name="Kovac J."/>
        </authorList>
    </citation>
    <scope>NUCLEOTIDE SEQUENCE [LARGE SCALE GENOMIC DNA]</scope>
    <source>
        <strain evidence="2 3">FSL R7-0666</strain>
    </source>
</reference>
<accession>A0ABU9VP48</accession>
<dbReference type="PANTHER" id="PTHR37305">
    <property type="entry name" value="INTEGRAL MEMBRANE PROTEIN-RELATED"/>
    <property type="match status" value="1"/>
</dbReference>
<feature type="transmembrane region" description="Helical" evidence="1">
    <location>
        <begin position="234"/>
        <end position="256"/>
    </location>
</feature>
<feature type="transmembrane region" description="Helical" evidence="1">
    <location>
        <begin position="61"/>
        <end position="83"/>
    </location>
</feature>
<keyword evidence="3" id="KW-1185">Reference proteome</keyword>
<keyword evidence="1" id="KW-0472">Membrane</keyword>
<feature type="transmembrane region" description="Helical" evidence="1">
    <location>
        <begin position="20"/>
        <end position="41"/>
    </location>
</feature>
<gene>
    <name evidence="2" type="ORF">MKY91_17590</name>
</gene>
<evidence type="ECO:0000313" key="3">
    <source>
        <dbReference type="Proteomes" id="UP001418796"/>
    </source>
</evidence>
<feature type="transmembrane region" description="Helical" evidence="1">
    <location>
        <begin position="149"/>
        <end position="170"/>
    </location>
</feature>
<dbReference type="Proteomes" id="UP001418796">
    <property type="component" value="Unassembled WGS sequence"/>
</dbReference>
<keyword evidence="1" id="KW-1133">Transmembrane helix</keyword>
<feature type="transmembrane region" description="Helical" evidence="1">
    <location>
        <begin position="104"/>
        <end position="129"/>
    </location>
</feature>